<dbReference type="RefSeq" id="WP_134437378.1">
    <property type="nucleotide sequence ID" value="NZ_SOML01000014.1"/>
</dbReference>
<protein>
    <submittedName>
        <fullName evidence="2">PepSY domain-containing protein</fullName>
    </submittedName>
</protein>
<feature type="transmembrane region" description="Helical" evidence="1">
    <location>
        <begin position="184"/>
        <end position="200"/>
    </location>
</feature>
<dbReference type="STRING" id="1121485.GCA_000426485_00708"/>
<feature type="transmembrane region" description="Helical" evidence="1">
    <location>
        <begin position="20"/>
        <end position="40"/>
    </location>
</feature>
<dbReference type="InterPro" id="IPR005625">
    <property type="entry name" value="PepSY-ass_TM"/>
</dbReference>
<dbReference type="AlphaFoldDB" id="A0A4Y8KUL1"/>
<accession>A0A4Y8KUL1</accession>
<dbReference type="EMBL" id="SOML01000014">
    <property type="protein sequence ID" value="TFD93092.1"/>
    <property type="molecule type" value="Genomic_DNA"/>
</dbReference>
<dbReference type="Proteomes" id="UP000297861">
    <property type="component" value="Unassembled WGS sequence"/>
</dbReference>
<keyword evidence="1" id="KW-0472">Membrane</keyword>
<keyword evidence="1" id="KW-1133">Transmembrane helix</keyword>
<dbReference type="PANTHER" id="PTHR34219">
    <property type="entry name" value="IRON-REGULATED INNER MEMBRANE PROTEIN-RELATED"/>
    <property type="match status" value="1"/>
</dbReference>
<feature type="transmembrane region" description="Helical" evidence="1">
    <location>
        <begin position="254"/>
        <end position="278"/>
    </location>
</feature>
<comment type="caution">
    <text evidence="2">The sequence shown here is derived from an EMBL/GenBank/DDBJ whole genome shotgun (WGS) entry which is preliminary data.</text>
</comment>
<feature type="transmembrane region" description="Helical" evidence="1">
    <location>
        <begin position="452"/>
        <end position="477"/>
    </location>
</feature>
<keyword evidence="3" id="KW-1185">Reference proteome</keyword>
<name>A0A4Y8KUL1_9BACT</name>
<keyword evidence="1" id="KW-0812">Transmembrane</keyword>
<gene>
    <name evidence="2" type="ORF">E2605_17510</name>
</gene>
<proteinExistence type="predicted"/>
<organism evidence="2 3">
    <name type="scientific">Dysgonomonas capnocytophagoides</name>
    <dbReference type="NCBI Taxonomy" id="45254"/>
    <lineage>
        <taxon>Bacteria</taxon>
        <taxon>Pseudomonadati</taxon>
        <taxon>Bacteroidota</taxon>
        <taxon>Bacteroidia</taxon>
        <taxon>Bacteroidales</taxon>
        <taxon>Dysgonomonadaceae</taxon>
        <taxon>Dysgonomonas</taxon>
    </lineage>
</organism>
<feature type="transmembrane region" description="Helical" evidence="1">
    <location>
        <begin position="206"/>
        <end position="234"/>
    </location>
</feature>
<evidence type="ECO:0000256" key="1">
    <source>
        <dbReference type="SAM" id="Phobius"/>
    </source>
</evidence>
<reference evidence="2 3" key="1">
    <citation type="submission" date="2019-03" db="EMBL/GenBank/DDBJ databases">
        <title>San Antonio Military Medical Center submission to MRSN (WRAIR), pending publication.</title>
        <authorList>
            <person name="Blyth D.M."/>
            <person name="Mccarthy S.L."/>
            <person name="Schall S.E."/>
            <person name="Stam J.A."/>
            <person name="Ong A.C."/>
            <person name="Mcgann P.T."/>
        </authorList>
    </citation>
    <scope>NUCLEOTIDE SEQUENCE [LARGE SCALE GENOMIC DNA]</scope>
    <source>
        <strain evidence="2 3">MRSN571793</strain>
    </source>
</reference>
<dbReference type="OrthoDB" id="9760788at2"/>
<dbReference type="Pfam" id="PF03929">
    <property type="entry name" value="PepSY_TM"/>
    <property type="match status" value="1"/>
</dbReference>
<dbReference type="PANTHER" id="PTHR34219:SF6">
    <property type="entry name" value="BLR3280 PROTEIN"/>
    <property type="match status" value="1"/>
</dbReference>
<evidence type="ECO:0000313" key="3">
    <source>
        <dbReference type="Proteomes" id="UP000297861"/>
    </source>
</evidence>
<evidence type="ECO:0000313" key="2">
    <source>
        <dbReference type="EMBL" id="TFD93092.1"/>
    </source>
</evidence>
<sequence>MLSKLIKRSVTSLHRILGTILSILFLVWFLSGFVMIFHGFPRVKPSDKYQYAEALPNQLPAIDSVLNTLPDSVAVTKLNLKSYPGQAYFSLSVQDSIIKIALGTDKEIHPFSFSDIEQYAKQWNSSQIDRVDTLYKVDQWIPFGYLKKDMPIYKFYFADTEKHQLYISSQSGEALQYTDNNSRFWAWVGAIPHWIYFTSLRQDSAAWISTVIWLSGIGSLMCLLGLVYGIYILVKQYRKKKSLSVPYKKFVYRWHYLTGFIFGIFVFTFVFSGMMSLADVPQWMVKVHNETLSMQSYMPYSKTKPQDYPLDYRSIVESYPDQVKSIEWSGFGDIPTYKAVIGDSLSVFDASSSELKSLMLTERQIIDRIKQIHTEGISIVQLTEYDNYYIDRKRNLPLPVYKVEVNDADNSVYYINPKTGDTRYYNNNSRAGKWMYQGLHSFNFKFLADRPWLWNIVMWVTMLGGTSVAVTGVWLSIKYLRRKIKRFSKKCRKQ</sequence>